<proteinExistence type="inferred from homology"/>
<evidence type="ECO:0000313" key="13">
    <source>
        <dbReference type="Proteomes" id="UP001201273"/>
    </source>
</evidence>
<accession>A0ABS8W923</accession>
<evidence type="ECO:0000256" key="4">
    <source>
        <dbReference type="ARBA" id="ARBA00022475"/>
    </source>
</evidence>
<organism evidence="12 13">
    <name type="scientific">Motilimonas cestriensis</name>
    <dbReference type="NCBI Taxonomy" id="2742685"/>
    <lineage>
        <taxon>Bacteria</taxon>
        <taxon>Pseudomonadati</taxon>
        <taxon>Pseudomonadota</taxon>
        <taxon>Gammaproteobacteria</taxon>
        <taxon>Alteromonadales</taxon>
        <taxon>Alteromonadales genera incertae sedis</taxon>
        <taxon>Motilimonas</taxon>
    </lineage>
</organism>
<dbReference type="SUPFAM" id="SSF103054">
    <property type="entry name" value="General secretion pathway protein M, EpsM"/>
    <property type="match status" value="1"/>
</dbReference>
<dbReference type="Gene3D" id="3.30.1360.100">
    <property type="entry name" value="General secretion pathway protein M, EpsM"/>
    <property type="match status" value="1"/>
</dbReference>
<keyword evidence="7 10" id="KW-0653">Protein transport</keyword>
<name>A0ABS8W923_9GAMM</name>
<evidence type="ECO:0000256" key="9">
    <source>
        <dbReference type="ARBA" id="ARBA00023136"/>
    </source>
</evidence>
<sequence>MKDWWENLATRERNLAILSALVIVVGALYWGVFQPLSNALANEQTRLKSNQQTLVWMKSKGQDIVNFQAQNASQVGNVNLNQLIGNSARQSGITISRIQPKGDELEVWIDNIEFNKLLSWLKQLQERHGVVTLNTDLAVGDAPGTVKVRRLHLGVAG</sequence>
<reference evidence="12 13" key="1">
    <citation type="journal article" date="2022" name="Environ. Microbiol. Rep.">
        <title>Eco-phylogenetic analyses reveal divergent evolution of vitamin B12 metabolism in the marine bacterial family 'Psychromonadaceae'.</title>
        <authorList>
            <person name="Jin X."/>
            <person name="Yang Y."/>
            <person name="Cao H."/>
            <person name="Gao B."/>
            <person name="Zhao Z."/>
        </authorList>
    </citation>
    <scope>NUCLEOTIDE SEQUENCE [LARGE SCALE GENOMIC DNA]</scope>
    <source>
        <strain evidence="12 13">MKS20</strain>
    </source>
</reference>
<dbReference type="PIRSF" id="PIRSF006291">
    <property type="entry name" value="GspM"/>
    <property type="match status" value="1"/>
</dbReference>
<evidence type="ECO:0000256" key="8">
    <source>
        <dbReference type="ARBA" id="ARBA00022989"/>
    </source>
</evidence>
<comment type="subcellular location">
    <subcellularLocation>
        <location evidence="1">Cell inner membrane</location>
        <topology evidence="1">Single-pass membrane protein</topology>
    </subcellularLocation>
</comment>
<keyword evidence="8 11" id="KW-1133">Transmembrane helix</keyword>
<keyword evidence="9 10" id="KW-0472">Membrane</keyword>
<dbReference type="RefSeq" id="WP_233052285.1">
    <property type="nucleotide sequence ID" value="NZ_JAIMJA010000006.1"/>
</dbReference>
<evidence type="ECO:0000313" key="12">
    <source>
        <dbReference type="EMBL" id="MCE2594765.1"/>
    </source>
</evidence>
<keyword evidence="5 10" id="KW-0997">Cell inner membrane</keyword>
<keyword evidence="4 10" id="KW-1003">Cell membrane</keyword>
<evidence type="ECO:0000256" key="7">
    <source>
        <dbReference type="ARBA" id="ARBA00022927"/>
    </source>
</evidence>
<evidence type="ECO:0000256" key="1">
    <source>
        <dbReference type="ARBA" id="ARBA00004377"/>
    </source>
</evidence>
<evidence type="ECO:0000256" key="2">
    <source>
        <dbReference type="ARBA" id="ARBA00010637"/>
    </source>
</evidence>
<evidence type="ECO:0000256" key="10">
    <source>
        <dbReference type="PIRNR" id="PIRNR006291"/>
    </source>
</evidence>
<evidence type="ECO:0000256" key="5">
    <source>
        <dbReference type="ARBA" id="ARBA00022519"/>
    </source>
</evidence>
<keyword evidence="3 10" id="KW-0813">Transport</keyword>
<dbReference type="Pfam" id="PF04612">
    <property type="entry name" value="T2SSM"/>
    <property type="match status" value="1"/>
</dbReference>
<evidence type="ECO:0000256" key="6">
    <source>
        <dbReference type="ARBA" id="ARBA00022692"/>
    </source>
</evidence>
<evidence type="ECO:0000256" key="11">
    <source>
        <dbReference type="SAM" id="Phobius"/>
    </source>
</evidence>
<evidence type="ECO:0000256" key="3">
    <source>
        <dbReference type="ARBA" id="ARBA00022448"/>
    </source>
</evidence>
<gene>
    <name evidence="12" type="ORF">K6Y31_08040</name>
</gene>
<keyword evidence="13" id="KW-1185">Reference proteome</keyword>
<comment type="caution">
    <text evidence="12">The sequence shown here is derived from an EMBL/GenBank/DDBJ whole genome shotgun (WGS) entry which is preliminary data.</text>
</comment>
<dbReference type="EMBL" id="JAIMJA010000006">
    <property type="protein sequence ID" value="MCE2594765.1"/>
    <property type="molecule type" value="Genomic_DNA"/>
</dbReference>
<comment type="function">
    <text evidence="10">Inner membrane component of the type II secretion system required for the energy-dependent secretion of extracellular factors such as proteases and toxins from the periplasm.</text>
</comment>
<keyword evidence="6 11" id="KW-0812">Transmembrane</keyword>
<dbReference type="Proteomes" id="UP001201273">
    <property type="component" value="Unassembled WGS sequence"/>
</dbReference>
<dbReference type="InterPro" id="IPR023229">
    <property type="entry name" value="T2SS_M_periplasmic_sf"/>
</dbReference>
<protein>
    <recommendedName>
        <fullName evidence="10">Type II secretion system protein M</fullName>
        <shortName evidence="10">T2SS protein M</shortName>
    </recommendedName>
    <alternativeName>
        <fullName evidence="10">General secretion pathway protein M</fullName>
    </alternativeName>
</protein>
<feature type="transmembrane region" description="Helical" evidence="11">
    <location>
        <begin position="15"/>
        <end position="33"/>
    </location>
</feature>
<dbReference type="InterPro" id="IPR007690">
    <property type="entry name" value="T2SS_GspM"/>
</dbReference>
<comment type="similarity">
    <text evidence="2 10">Belongs to the GSP M family.</text>
</comment>